<name>A0A7M1XJ59_9SPIR</name>
<dbReference type="AlphaFoldDB" id="A0A7M1XJ59"/>
<protein>
    <recommendedName>
        <fullName evidence="4">ABC-2 transporter permease</fullName>
    </recommendedName>
</protein>
<keyword evidence="1" id="KW-0812">Transmembrane</keyword>
<dbReference type="Pfam" id="PF13346">
    <property type="entry name" value="ABC2_membrane_5"/>
    <property type="match status" value="1"/>
</dbReference>
<dbReference type="Proteomes" id="UP000593591">
    <property type="component" value="Chromosome"/>
</dbReference>
<evidence type="ECO:0008006" key="4">
    <source>
        <dbReference type="Google" id="ProtNLM"/>
    </source>
</evidence>
<sequence length="218" mass="24178">MKNLLKKEILLCTNAQIVIFSLFALFILIPSWPPAIAFIYPLSGVMTLFPRGLANKDIEYTSLLPVKKTDIVKGKTLFIMVVELAVILLATAGGIIRALYPIIPDASESDYYIKTQPTISLLGFAFFAFGVMNFIMISMYYKNPYKRLSAPSLISIFASTFVLGIGTVLIVLVDVMRDYSPLGLMVQFITLAVGMILFIVLSLLGYLLGAKRFEKVDL</sequence>
<reference evidence="2 3" key="1">
    <citation type="submission" date="2018-08" db="EMBL/GenBank/DDBJ databases">
        <title>The first complete genome of Treponema rectale (CHPAT), a commensal spirochete of the bovine rectum.</title>
        <authorList>
            <person name="Staton G.J."/>
            <person name="Clegg S.R."/>
            <person name="Carter S.D."/>
            <person name="Radford A.D."/>
            <person name="Darby A."/>
            <person name="Hall N."/>
            <person name="Birtles R.J."/>
            <person name="Evans N.J."/>
        </authorList>
    </citation>
    <scope>NUCLEOTIDE SEQUENCE [LARGE SCALE GENOMIC DNA]</scope>
    <source>
        <strain evidence="2 3">CHPA</strain>
    </source>
</reference>
<dbReference type="KEGG" id="trc:DYE49_04145"/>
<proteinExistence type="predicted"/>
<keyword evidence="1" id="KW-1133">Transmembrane helix</keyword>
<gene>
    <name evidence="2" type="ORF">DYE49_04145</name>
</gene>
<feature type="transmembrane region" description="Helical" evidence="1">
    <location>
        <begin position="9"/>
        <end position="29"/>
    </location>
</feature>
<feature type="transmembrane region" description="Helical" evidence="1">
    <location>
        <begin position="77"/>
        <end position="99"/>
    </location>
</feature>
<keyword evidence="1" id="KW-0472">Membrane</keyword>
<dbReference type="InterPro" id="IPR025699">
    <property type="entry name" value="ABC2_memb-like"/>
</dbReference>
<feature type="transmembrane region" description="Helical" evidence="1">
    <location>
        <begin position="35"/>
        <end position="54"/>
    </location>
</feature>
<accession>A0A7M1XJ59</accession>
<organism evidence="2 3">
    <name type="scientific">Treponema rectale</name>
    <dbReference type="NCBI Taxonomy" id="744512"/>
    <lineage>
        <taxon>Bacteria</taxon>
        <taxon>Pseudomonadati</taxon>
        <taxon>Spirochaetota</taxon>
        <taxon>Spirochaetia</taxon>
        <taxon>Spirochaetales</taxon>
        <taxon>Treponemataceae</taxon>
        <taxon>Treponema</taxon>
    </lineage>
</organism>
<feature type="transmembrane region" description="Helical" evidence="1">
    <location>
        <begin position="119"/>
        <end position="141"/>
    </location>
</feature>
<feature type="transmembrane region" description="Helical" evidence="1">
    <location>
        <begin position="153"/>
        <end position="173"/>
    </location>
</feature>
<evidence type="ECO:0000313" key="3">
    <source>
        <dbReference type="Proteomes" id="UP000593591"/>
    </source>
</evidence>
<dbReference type="EMBL" id="CP031517">
    <property type="protein sequence ID" value="QOS39696.1"/>
    <property type="molecule type" value="Genomic_DNA"/>
</dbReference>
<evidence type="ECO:0000256" key="1">
    <source>
        <dbReference type="SAM" id="Phobius"/>
    </source>
</evidence>
<evidence type="ECO:0000313" key="2">
    <source>
        <dbReference type="EMBL" id="QOS39696.1"/>
    </source>
</evidence>
<feature type="transmembrane region" description="Helical" evidence="1">
    <location>
        <begin position="185"/>
        <end position="208"/>
    </location>
</feature>